<feature type="domain" description="GH18" evidence="2">
    <location>
        <begin position="60"/>
        <end position="365"/>
    </location>
</feature>
<dbReference type="InterPro" id="IPR052750">
    <property type="entry name" value="GH18_Chitinase"/>
</dbReference>
<protein>
    <recommendedName>
        <fullName evidence="2">GH18 domain-containing protein</fullName>
    </recommendedName>
</protein>
<dbReference type="InterPro" id="IPR001223">
    <property type="entry name" value="Glyco_hydro18_cat"/>
</dbReference>
<feature type="chain" id="PRO_5046626719" description="GH18 domain-containing protein" evidence="1">
    <location>
        <begin position="40"/>
        <end position="365"/>
    </location>
</feature>
<evidence type="ECO:0000313" key="3">
    <source>
        <dbReference type="EMBL" id="MDH6214919.1"/>
    </source>
</evidence>
<dbReference type="Gene3D" id="3.20.20.80">
    <property type="entry name" value="Glycosidases"/>
    <property type="match status" value="1"/>
</dbReference>
<evidence type="ECO:0000259" key="2">
    <source>
        <dbReference type="PROSITE" id="PS51910"/>
    </source>
</evidence>
<sequence length="365" mass="39000">MRRQRPLLRALRVRALLSCTAVTALSAGLVALGGGGATAAQQTPAHSGHPTHHVKPMPAHVAAPYFEAWTGESPAALAAASHNKYLTMAFLQTDAAGSCNTYWNGDTKLPLTKASFGADIAKIQARGGNVIPSFGGYAADTTNTELADSCTSVDAIAKVYEGLVTTYGISRIDLDIEADSINNTAGIDRRNKAIAQVQRWSERTGHRVQFSYTLPSFTNGLAPNGVALLQNAVDNGARVDVVNIMTFDYWDGLVHDMAADTKTAAAGLHAQLAALYPKKSSSRLWHMIGVTEMPGIDDFGPEETFTTQDAVKVERWAEAKGINTLSFWALQRDNGGCVGTKGANACSGIAQDLYYFSHTFARFTD</sequence>
<proteinExistence type="predicted"/>
<dbReference type="PANTHER" id="PTHR42976">
    <property type="entry name" value="BIFUNCTIONAL CHITINASE/LYSOZYME-RELATED"/>
    <property type="match status" value="1"/>
</dbReference>
<dbReference type="CDD" id="cd06543">
    <property type="entry name" value="GH18_PF-ChiA-like"/>
    <property type="match status" value="1"/>
</dbReference>
<dbReference type="Proteomes" id="UP001160499">
    <property type="component" value="Unassembled WGS sequence"/>
</dbReference>
<feature type="signal peptide" evidence="1">
    <location>
        <begin position="1"/>
        <end position="39"/>
    </location>
</feature>
<dbReference type="PROSITE" id="PS51910">
    <property type="entry name" value="GH18_2"/>
    <property type="match status" value="1"/>
</dbReference>
<dbReference type="Pfam" id="PF00704">
    <property type="entry name" value="Glyco_hydro_18"/>
    <property type="match status" value="1"/>
</dbReference>
<keyword evidence="1" id="KW-0732">Signal</keyword>
<accession>A0ABT6LHR9</accession>
<organism evidence="3 4">
    <name type="scientific">Streptomyces pseudovenezuelae</name>
    <dbReference type="NCBI Taxonomy" id="67350"/>
    <lineage>
        <taxon>Bacteria</taxon>
        <taxon>Bacillati</taxon>
        <taxon>Actinomycetota</taxon>
        <taxon>Actinomycetes</taxon>
        <taxon>Kitasatosporales</taxon>
        <taxon>Streptomycetaceae</taxon>
        <taxon>Streptomyces</taxon>
        <taxon>Streptomyces aurantiacus group</taxon>
    </lineage>
</organism>
<dbReference type="PANTHER" id="PTHR42976:SF1">
    <property type="entry name" value="GH18 DOMAIN-CONTAINING PROTEIN-RELATED"/>
    <property type="match status" value="1"/>
</dbReference>
<dbReference type="InterPro" id="IPR017853">
    <property type="entry name" value="GH"/>
</dbReference>
<comment type="caution">
    <text evidence="3">The sequence shown here is derived from an EMBL/GenBank/DDBJ whole genome shotgun (WGS) entry which is preliminary data.</text>
</comment>
<evidence type="ECO:0000256" key="1">
    <source>
        <dbReference type="SAM" id="SignalP"/>
    </source>
</evidence>
<reference evidence="3 4" key="1">
    <citation type="submission" date="2023-04" db="EMBL/GenBank/DDBJ databases">
        <title>Forest soil microbial communities from Buena Vista Peninsula, Colon Province, Panama.</title>
        <authorList>
            <person name="Bouskill N."/>
        </authorList>
    </citation>
    <scope>NUCLEOTIDE SEQUENCE [LARGE SCALE GENOMIC DNA]</scope>
    <source>
        <strain evidence="3 4">GGS1</strain>
    </source>
</reference>
<gene>
    <name evidence="3" type="ORF">M2283_002202</name>
</gene>
<evidence type="ECO:0000313" key="4">
    <source>
        <dbReference type="Proteomes" id="UP001160499"/>
    </source>
</evidence>
<keyword evidence="4" id="KW-1185">Reference proteome</keyword>
<name>A0ABT6LHR9_9ACTN</name>
<dbReference type="EMBL" id="JARXVH010000003">
    <property type="protein sequence ID" value="MDH6214919.1"/>
    <property type="molecule type" value="Genomic_DNA"/>
</dbReference>
<dbReference type="RefSeq" id="WP_348538905.1">
    <property type="nucleotide sequence ID" value="NZ_JARXVH010000003.1"/>
</dbReference>
<dbReference type="SUPFAM" id="SSF51445">
    <property type="entry name" value="(Trans)glycosidases"/>
    <property type="match status" value="1"/>
</dbReference>